<keyword evidence="2" id="KW-1185">Reference proteome</keyword>
<organism evidence="1 2">
    <name type="scientific">Smallanthus sonchifolius</name>
    <dbReference type="NCBI Taxonomy" id="185202"/>
    <lineage>
        <taxon>Eukaryota</taxon>
        <taxon>Viridiplantae</taxon>
        <taxon>Streptophyta</taxon>
        <taxon>Embryophyta</taxon>
        <taxon>Tracheophyta</taxon>
        <taxon>Spermatophyta</taxon>
        <taxon>Magnoliopsida</taxon>
        <taxon>eudicotyledons</taxon>
        <taxon>Gunneridae</taxon>
        <taxon>Pentapetalae</taxon>
        <taxon>asterids</taxon>
        <taxon>campanulids</taxon>
        <taxon>Asterales</taxon>
        <taxon>Asteraceae</taxon>
        <taxon>Asteroideae</taxon>
        <taxon>Heliantheae alliance</taxon>
        <taxon>Millerieae</taxon>
        <taxon>Smallanthus</taxon>
    </lineage>
</organism>
<name>A0ACB8ZE47_9ASTR</name>
<dbReference type="Proteomes" id="UP001056120">
    <property type="component" value="Linkage Group LG26"/>
</dbReference>
<proteinExistence type="predicted"/>
<evidence type="ECO:0000313" key="2">
    <source>
        <dbReference type="Proteomes" id="UP001056120"/>
    </source>
</evidence>
<accession>A0ACB8ZE47</accession>
<reference evidence="1 2" key="2">
    <citation type="journal article" date="2022" name="Mol. Ecol. Resour.">
        <title>The genomes of chicory, endive, great burdock and yacon provide insights into Asteraceae paleo-polyploidization history and plant inulin production.</title>
        <authorList>
            <person name="Fan W."/>
            <person name="Wang S."/>
            <person name="Wang H."/>
            <person name="Wang A."/>
            <person name="Jiang F."/>
            <person name="Liu H."/>
            <person name="Zhao H."/>
            <person name="Xu D."/>
            <person name="Zhang Y."/>
        </authorList>
    </citation>
    <scope>NUCLEOTIDE SEQUENCE [LARGE SCALE GENOMIC DNA]</scope>
    <source>
        <strain evidence="2">cv. Yunnan</strain>
        <tissue evidence="1">Leaves</tissue>
    </source>
</reference>
<protein>
    <submittedName>
        <fullName evidence="1">Uncharacterized protein</fullName>
    </submittedName>
</protein>
<comment type="caution">
    <text evidence="1">The sequence shown here is derived from an EMBL/GenBank/DDBJ whole genome shotgun (WGS) entry which is preliminary data.</text>
</comment>
<gene>
    <name evidence="1" type="ORF">L1987_78965</name>
</gene>
<reference evidence="2" key="1">
    <citation type="journal article" date="2022" name="Mol. Ecol. Resour.">
        <title>The genomes of chicory, endive, great burdock and yacon provide insights into Asteraceae palaeo-polyploidization history and plant inulin production.</title>
        <authorList>
            <person name="Fan W."/>
            <person name="Wang S."/>
            <person name="Wang H."/>
            <person name="Wang A."/>
            <person name="Jiang F."/>
            <person name="Liu H."/>
            <person name="Zhao H."/>
            <person name="Xu D."/>
            <person name="Zhang Y."/>
        </authorList>
    </citation>
    <scope>NUCLEOTIDE SEQUENCE [LARGE SCALE GENOMIC DNA]</scope>
    <source>
        <strain evidence="2">cv. Yunnan</strain>
    </source>
</reference>
<dbReference type="EMBL" id="CM042043">
    <property type="protein sequence ID" value="KAI3695959.1"/>
    <property type="molecule type" value="Genomic_DNA"/>
</dbReference>
<evidence type="ECO:0000313" key="1">
    <source>
        <dbReference type="EMBL" id="KAI3695959.1"/>
    </source>
</evidence>
<sequence>MLWWLWKMYYLIHNKYDLLLDPQQMLMASVAAALKAIGYEIEVNLLMLMPFKCMFPDKVVWSSWESSWAAKSWFPLALWTRKPTQILKEDYTNESQNEPAELPSSRNTLHATSY</sequence>